<dbReference type="RefSeq" id="WP_220489575.1">
    <property type="nucleotide sequence ID" value="NZ_BAAATF010000006.1"/>
</dbReference>
<keyword evidence="3" id="KW-1003">Cell membrane</keyword>
<feature type="transmembrane region" description="Helical" evidence="8">
    <location>
        <begin position="332"/>
        <end position="358"/>
    </location>
</feature>
<sequence>MTRGDGRRTERVRRPARGASWLVGHGRRGPAPVLVLAAGLVVALVVTPVVFIVLDLVAQPPGTVWDAFWRPRTLSLALSTAGLVVTTTSACLLVGIPTALLIARTDLVWRSGWQVVAALPLAIPSYVAGFAWVSLTPLRGFWGSVVVLTLVSTPYVTLPVAAALRRADVGTEDVARTLGAGPLRTFWASTLPQIAPAAGAGALLVALYTLADFGVVAIMRYPAFTWAVQTAFAGTFNRALALVLSAVLVAMALTVILAERAVRRRVAPPERVRTDSTSGSSTLGAVRQTLATAVLATVACAGVGLPVVTMLVRAAQSVSRHETELDRLLHAAGTTVALGLAGAVLATALALPIGVLSARHRTRPVAALETATYVGHGLPGIVLGLSMVYLTLAYVPSIYQTFLALVIAYGILFVPKAAGSIRTAVAQVPLSLEDTARTLGRSPGGAWLAVTGRLAWPGVATGGLLVALTIMKELPATLMLRPTGTDTLATRLWQLTDIAAYGPAAPYALTLVAVATVPALLLSRDWSRPV</sequence>
<feature type="transmembrane region" description="Helical" evidence="8">
    <location>
        <begin position="398"/>
        <end position="414"/>
    </location>
</feature>
<dbReference type="Pfam" id="PF00528">
    <property type="entry name" value="BPD_transp_1"/>
    <property type="match status" value="2"/>
</dbReference>
<proteinExistence type="inferred from homology"/>
<feature type="transmembrane region" description="Helical" evidence="8">
    <location>
        <begin position="446"/>
        <end position="471"/>
    </location>
</feature>
<keyword evidence="7 8" id="KW-0472">Membrane</keyword>
<feature type="transmembrane region" description="Helical" evidence="8">
    <location>
        <begin position="74"/>
        <end position="103"/>
    </location>
</feature>
<feature type="transmembrane region" description="Helical" evidence="8">
    <location>
        <begin position="290"/>
        <end position="312"/>
    </location>
</feature>
<dbReference type="Gene3D" id="1.10.3720.10">
    <property type="entry name" value="MetI-like"/>
    <property type="match status" value="2"/>
</dbReference>
<protein>
    <submittedName>
        <fullName evidence="10">Iron(III) transport system permease protein</fullName>
    </submittedName>
</protein>
<evidence type="ECO:0000313" key="11">
    <source>
        <dbReference type="Proteomes" id="UP000540568"/>
    </source>
</evidence>
<keyword evidence="5 8" id="KW-0812">Transmembrane</keyword>
<evidence type="ECO:0000256" key="6">
    <source>
        <dbReference type="ARBA" id="ARBA00022989"/>
    </source>
</evidence>
<comment type="subcellular location">
    <subcellularLocation>
        <location evidence="1">Cell inner membrane</location>
        <topology evidence="1">Multi-pass membrane protein</topology>
    </subcellularLocation>
    <subcellularLocation>
        <location evidence="8">Cell membrane</location>
        <topology evidence="8">Multi-pass membrane protein</topology>
    </subcellularLocation>
</comment>
<evidence type="ECO:0000256" key="4">
    <source>
        <dbReference type="ARBA" id="ARBA00022519"/>
    </source>
</evidence>
<evidence type="ECO:0000256" key="2">
    <source>
        <dbReference type="ARBA" id="ARBA00022448"/>
    </source>
</evidence>
<feature type="domain" description="ABC transmembrane type-1" evidence="9">
    <location>
        <begin position="77"/>
        <end position="257"/>
    </location>
</feature>
<evidence type="ECO:0000256" key="1">
    <source>
        <dbReference type="ARBA" id="ARBA00004429"/>
    </source>
</evidence>
<evidence type="ECO:0000256" key="8">
    <source>
        <dbReference type="RuleBase" id="RU363032"/>
    </source>
</evidence>
<dbReference type="AlphaFoldDB" id="A0A7W3PDJ9"/>
<dbReference type="SUPFAM" id="SSF161098">
    <property type="entry name" value="MetI-like"/>
    <property type="match status" value="2"/>
</dbReference>
<dbReference type="CDD" id="cd06261">
    <property type="entry name" value="TM_PBP2"/>
    <property type="match status" value="2"/>
</dbReference>
<dbReference type="PANTHER" id="PTHR43357:SF3">
    <property type="entry name" value="FE(3+)-TRANSPORT SYSTEM PERMEASE PROTEIN FBPB 2"/>
    <property type="match status" value="1"/>
</dbReference>
<organism evidence="10 11">
    <name type="scientific">Promicromonospora sukumoe</name>
    <dbReference type="NCBI Taxonomy" id="88382"/>
    <lineage>
        <taxon>Bacteria</taxon>
        <taxon>Bacillati</taxon>
        <taxon>Actinomycetota</taxon>
        <taxon>Actinomycetes</taxon>
        <taxon>Micrococcales</taxon>
        <taxon>Promicromonosporaceae</taxon>
        <taxon>Promicromonospora</taxon>
    </lineage>
</organism>
<reference evidence="10 11" key="1">
    <citation type="submission" date="2020-07" db="EMBL/GenBank/DDBJ databases">
        <title>Sequencing the genomes of 1000 actinobacteria strains.</title>
        <authorList>
            <person name="Klenk H.-P."/>
        </authorList>
    </citation>
    <scope>NUCLEOTIDE SEQUENCE [LARGE SCALE GENOMIC DNA]</scope>
    <source>
        <strain evidence="10 11">DSM 44121</strain>
    </source>
</reference>
<keyword evidence="4" id="KW-0997">Cell inner membrane</keyword>
<feature type="transmembrane region" description="Helical" evidence="8">
    <location>
        <begin position="370"/>
        <end position="392"/>
    </location>
</feature>
<evidence type="ECO:0000259" key="9">
    <source>
        <dbReference type="PROSITE" id="PS50928"/>
    </source>
</evidence>
<dbReference type="GO" id="GO:0005886">
    <property type="term" value="C:plasma membrane"/>
    <property type="evidence" value="ECO:0007669"/>
    <property type="project" value="UniProtKB-SubCell"/>
</dbReference>
<evidence type="ECO:0000256" key="5">
    <source>
        <dbReference type="ARBA" id="ARBA00022692"/>
    </source>
</evidence>
<dbReference type="GO" id="GO:0055085">
    <property type="term" value="P:transmembrane transport"/>
    <property type="evidence" value="ECO:0007669"/>
    <property type="project" value="InterPro"/>
</dbReference>
<accession>A0A7W3PDJ9</accession>
<feature type="transmembrane region" description="Helical" evidence="8">
    <location>
        <begin position="141"/>
        <end position="164"/>
    </location>
</feature>
<dbReference type="EMBL" id="JACGWV010000001">
    <property type="protein sequence ID" value="MBA8807821.1"/>
    <property type="molecule type" value="Genomic_DNA"/>
</dbReference>
<evidence type="ECO:0000256" key="3">
    <source>
        <dbReference type="ARBA" id="ARBA00022475"/>
    </source>
</evidence>
<name>A0A7W3PDJ9_9MICO</name>
<feature type="transmembrane region" description="Helical" evidence="8">
    <location>
        <begin position="194"/>
        <end position="219"/>
    </location>
</feature>
<feature type="transmembrane region" description="Helical" evidence="8">
    <location>
        <begin position="33"/>
        <end position="54"/>
    </location>
</feature>
<gene>
    <name evidence="10" type="ORF">FHX71_001763</name>
</gene>
<evidence type="ECO:0000313" key="10">
    <source>
        <dbReference type="EMBL" id="MBA8807821.1"/>
    </source>
</evidence>
<feature type="transmembrane region" description="Helical" evidence="8">
    <location>
        <begin position="504"/>
        <end position="522"/>
    </location>
</feature>
<feature type="transmembrane region" description="Helical" evidence="8">
    <location>
        <begin position="115"/>
        <end position="135"/>
    </location>
</feature>
<keyword evidence="6 8" id="KW-1133">Transmembrane helix</keyword>
<dbReference type="PROSITE" id="PS50928">
    <property type="entry name" value="ABC_TM1"/>
    <property type="match status" value="2"/>
</dbReference>
<evidence type="ECO:0000256" key="7">
    <source>
        <dbReference type="ARBA" id="ARBA00023136"/>
    </source>
</evidence>
<keyword evidence="11" id="KW-1185">Reference proteome</keyword>
<dbReference type="InterPro" id="IPR035906">
    <property type="entry name" value="MetI-like_sf"/>
</dbReference>
<comment type="caution">
    <text evidence="10">The sequence shown here is derived from an EMBL/GenBank/DDBJ whole genome shotgun (WGS) entry which is preliminary data.</text>
</comment>
<dbReference type="InterPro" id="IPR000515">
    <property type="entry name" value="MetI-like"/>
</dbReference>
<comment type="similarity">
    <text evidence="8">Belongs to the binding-protein-dependent transport system permease family.</text>
</comment>
<feature type="domain" description="ABC transmembrane type-1" evidence="9">
    <location>
        <begin position="332"/>
        <end position="522"/>
    </location>
</feature>
<keyword evidence="2 8" id="KW-0813">Transport</keyword>
<feature type="transmembrane region" description="Helical" evidence="8">
    <location>
        <begin position="239"/>
        <end position="258"/>
    </location>
</feature>
<dbReference type="PANTHER" id="PTHR43357">
    <property type="entry name" value="INNER MEMBRANE ABC TRANSPORTER PERMEASE PROTEIN YDCV"/>
    <property type="match status" value="1"/>
</dbReference>
<dbReference type="Proteomes" id="UP000540568">
    <property type="component" value="Unassembled WGS sequence"/>
</dbReference>